<keyword evidence="7" id="KW-0675">Receptor</keyword>
<dbReference type="InterPro" id="IPR036942">
    <property type="entry name" value="Beta-barrel_TonB_sf"/>
</dbReference>
<dbReference type="SUPFAM" id="SSF49464">
    <property type="entry name" value="Carboxypeptidase regulatory domain-like"/>
    <property type="match status" value="1"/>
</dbReference>
<evidence type="ECO:0000256" key="4">
    <source>
        <dbReference type="ARBA" id="ARBA00023136"/>
    </source>
</evidence>
<dbReference type="NCBIfam" id="TIGR04057">
    <property type="entry name" value="SusC_RagA_signa"/>
    <property type="match status" value="1"/>
</dbReference>
<accession>A0A5J4SVB5</accession>
<dbReference type="InterPro" id="IPR023996">
    <property type="entry name" value="TonB-dep_OMP_SusC/RagA"/>
</dbReference>
<comment type="subcellular location">
    <subcellularLocation>
        <location evidence="1">Cell outer membrane</location>
        <topology evidence="1">Multi-pass membrane protein</topology>
    </subcellularLocation>
</comment>
<dbReference type="Gene3D" id="2.60.40.1120">
    <property type="entry name" value="Carboxypeptidase-like, regulatory domain"/>
    <property type="match status" value="1"/>
</dbReference>
<proteinExistence type="predicted"/>
<dbReference type="NCBIfam" id="TIGR04056">
    <property type="entry name" value="OMP_RagA_SusC"/>
    <property type="match status" value="1"/>
</dbReference>
<dbReference type="InterPro" id="IPR039426">
    <property type="entry name" value="TonB-dep_rcpt-like"/>
</dbReference>
<evidence type="ECO:0000256" key="5">
    <source>
        <dbReference type="ARBA" id="ARBA00023237"/>
    </source>
</evidence>
<keyword evidence="4" id="KW-0472">Membrane</keyword>
<organism evidence="7">
    <name type="scientific">termite gut metagenome</name>
    <dbReference type="NCBI Taxonomy" id="433724"/>
    <lineage>
        <taxon>unclassified sequences</taxon>
        <taxon>metagenomes</taxon>
        <taxon>organismal metagenomes</taxon>
    </lineage>
</organism>
<keyword evidence="5" id="KW-0998">Cell outer membrane</keyword>
<dbReference type="InterPro" id="IPR037066">
    <property type="entry name" value="Plug_dom_sf"/>
</dbReference>
<dbReference type="Pfam" id="PF13715">
    <property type="entry name" value="CarbopepD_reg_2"/>
    <property type="match status" value="1"/>
</dbReference>
<gene>
    <name evidence="7" type="ORF">EZS27_003453</name>
</gene>
<keyword evidence="2" id="KW-0813">Transport</keyword>
<comment type="caution">
    <text evidence="7">The sequence shown here is derived from an EMBL/GenBank/DDBJ whole genome shotgun (WGS) entry which is preliminary data.</text>
</comment>
<keyword evidence="3" id="KW-0812">Transmembrane</keyword>
<sequence length="1043" mass="115350">MYLKKPTKRTRRTMVTLFMCLLCSFTFAQTRSVSGIIKDTSGEAMIGVSVLAKGTSNGTITDIDGKFTLSSITNNSTIVISYVGYIKQEITIGNQTLINVTLKEESQALEEVVVVGYGVQKKSDLTGSVGSVSAERIASVGTSSVMGALQGASPGVDIITTSARPGGGFSIQIRGQNSLNGGNPLYVVDGIIVDDIDFLNPSNIERVDVLKDASSTAIYGSRGSNGVVIVQTKGASAAKTKLSVTYDGYYGIRELTRIPEFMDGREWMDFRTSRYYAWNATTGAYELSTSNKTAVTQSSKLINTALHTQQYTDWLDLGTDTGSQQNHYVNISGATKEMSYNIGVGYQNEKGNFMMEEMNRYLLKGSIRHKANEYFSSGVDFTLSQNTINTGSQNGYREILRMLPYFKAYDENGEYIKQPGTAAAIEGSGNFTSTPNPLLEIESGSNETTRFDILGSVFAEFIPTKGLSLKTTFFPRLNQRRAAYYRGRTPDRANDQARTEHRTKLDWTWDNVINYNKIFAQKHALNVTLINSVYKSQTESLRVGAQDFPYNSQWYNIFNGTLVPGDNNSSYSQTTMISYAARVNYDYAGKYLVTGTVRYDGSSKLADKWAAFPSAAVAWRISEEDFMKGIDWLSNLKTRLSYGFSGNNNGIDTYGTQATPDTGSIVRYDFSGTDVTGFGTGTPVNVALTWEKTREWNLGFDWGFFGGRINGSIDLYDKLSDGLLMNRILTIESGVASMRDNIGSVNNRGIEIGLNTTNVKTKDLEWKTSFTFAHNKNAIRSLYGKKEDVIGESHFIGQPINVTYDYKVNGVYSQAEWAAMTPDQRTKMGAVSPGYAKAIDTNGDEKMSSDDRTILGKNNPDWTGSVTSTLRYHDFDFSFNVYARQGLLISDNFFAEFNGAASNDRGRPKIKFDYYVPGDVPRIDWSNFNIDADGQAWVTWGTSTENANAKYPINGMTGSFYGNNGRYQDASFVKVRNITFGYTLSQNLIKKTGLSHVRVYLNILNPFTFTNYVGWDPEYATTGLTDGNGPSSIVYQIGANLKF</sequence>
<dbReference type="FunFam" id="2.60.40.1120:FF:000003">
    <property type="entry name" value="Outer membrane protein Omp121"/>
    <property type="match status" value="1"/>
</dbReference>
<evidence type="ECO:0000256" key="3">
    <source>
        <dbReference type="ARBA" id="ARBA00022692"/>
    </source>
</evidence>
<dbReference type="AlphaFoldDB" id="A0A5J4SVB5"/>
<evidence type="ECO:0000259" key="6">
    <source>
        <dbReference type="Pfam" id="PF07715"/>
    </source>
</evidence>
<name>A0A5J4SVB5_9ZZZZ</name>
<evidence type="ECO:0000256" key="2">
    <source>
        <dbReference type="ARBA" id="ARBA00022448"/>
    </source>
</evidence>
<dbReference type="Gene3D" id="2.170.130.10">
    <property type="entry name" value="TonB-dependent receptor, plug domain"/>
    <property type="match status" value="1"/>
</dbReference>
<dbReference type="InterPro" id="IPR023997">
    <property type="entry name" value="TonB-dep_OMP_SusC/RagA_CS"/>
</dbReference>
<evidence type="ECO:0000256" key="1">
    <source>
        <dbReference type="ARBA" id="ARBA00004571"/>
    </source>
</evidence>
<dbReference type="PROSITE" id="PS52016">
    <property type="entry name" value="TONB_DEPENDENT_REC_3"/>
    <property type="match status" value="1"/>
</dbReference>
<dbReference type="Pfam" id="PF07715">
    <property type="entry name" value="Plug"/>
    <property type="match status" value="1"/>
</dbReference>
<feature type="domain" description="TonB-dependent receptor plug" evidence="6">
    <location>
        <begin position="122"/>
        <end position="227"/>
    </location>
</feature>
<dbReference type="SUPFAM" id="SSF56935">
    <property type="entry name" value="Porins"/>
    <property type="match status" value="1"/>
</dbReference>
<dbReference type="Gene3D" id="2.40.170.20">
    <property type="entry name" value="TonB-dependent receptor, beta-barrel domain"/>
    <property type="match status" value="1"/>
</dbReference>
<evidence type="ECO:0000313" key="7">
    <source>
        <dbReference type="EMBL" id="KAA6349150.1"/>
    </source>
</evidence>
<dbReference type="InterPro" id="IPR012910">
    <property type="entry name" value="Plug_dom"/>
</dbReference>
<dbReference type="InterPro" id="IPR008969">
    <property type="entry name" value="CarboxyPept-like_regulatory"/>
</dbReference>
<protein>
    <submittedName>
        <fullName evidence="7">TonB-dependent receptor SusC</fullName>
    </submittedName>
</protein>
<dbReference type="EMBL" id="SNRY01000053">
    <property type="protein sequence ID" value="KAA6349150.1"/>
    <property type="molecule type" value="Genomic_DNA"/>
</dbReference>
<reference evidence="7" key="1">
    <citation type="submission" date="2019-03" db="EMBL/GenBank/DDBJ databases">
        <title>Single cell metagenomics reveals metabolic interactions within the superorganism composed of flagellate Streblomastix strix and complex community of Bacteroidetes bacteria on its surface.</title>
        <authorList>
            <person name="Treitli S.C."/>
            <person name="Kolisko M."/>
            <person name="Husnik F."/>
            <person name="Keeling P."/>
            <person name="Hampl V."/>
        </authorList>
    </citation>
    <scope>NUCLEOTIDE SEQUENCE</scope>
    <source>
        <strain evidence="7">STM</strain>
    </source>
</reference>
<dbReference type="GO" id="GO:0009279">
    <property type="term" value="C:cell outer membrane"/>
    <property type="evidence" value="ECO:0007669"/>
    <property type="project" value="UniProtKB-SubCell"/>
</dbReference>